<proteinExistence type="predicted"/>
<accession>A0A540LKR9</accession>
<organism evidence="1 2">
    <name type="scientific">Malus baccata</name>
    <name type="common">Siberian crab apple</name>
    <name type="synonym">Pyrus baccata</name>
    <dbReference type="NCBI Taxonomy" id="106549"/>
    <lineage>
        <taxon>Eukaryota</taxon>
        <taxon>Viridiplantae</taxon>
        <taxon>Streptophyta</taxon>
        <taxon>Embryophyta</taxon>
        <taxon>Tracheophyta</taxon>
        <taxon>Spermatophyta</taxon>
        <taxon>Magnoliopsida</taxon>
        <taxon>eudicotyledons</taxon>
        <taxon>Gunneridae</taxon>
        <taxon>Pentapetalae</taxon>
        <taxon>rosids</taxon>
        <taxon>fabids</taxon>
        <taxon>Rosales</taxon>
        <taxon>Rosaceae</taxon>
        <taxon>Amygdaloideae</taxon>
        <taxon>Maleae</taxon>
        <taxon>Malus</taxon>
    </lineage>
</organism>
<reference evidence="1 2" key="1">
    <citation type="journal article" date="2019" name="G3 (Bethesda)">
        <title>Sequencing of a Wild Apple (Malus baccata) Genome Unravels the Differences Between Cultivated and Wild Apple Species Regarding Disease Resistance and Cold Tolerance.</title>
        <authorList>
            <person name="Chen X."/>
        </authorList>
    </citation>
    <scope>NUCLEOTIDE SEQUENCE [LARGE SCALE GENOMIC DNA]</scope>
    <source>
        <strain evidence="2">cv. Shandingzi</strain>
        <tissue evidence="1">Leaves</tissue>
    </source>
</reference>
<keyword evidence="2" id="KW-1185">Reference proteome</keyword>
<dbReference type="EMBL" id="VIEB01000548">
    <property type="protein sequence ID" value="TQD87076.1"/>
    <property type="molecule type" value="Genomic_DNA"/>
</dbReference>
<dbReference type="AlphaFoldDB" id="A0A540LKR9"/>
<evidence type="ECO:0000313" key="1">
    <source>
        <dbReference type="EMBL" id="TQD87076.1"/>
    </source>
</evidence>
<dbReference type="Proteomes" id="UP000315295">
    <property type="component" value="Unassembled WGS sequence"/>
</dbReference>
<sequence>MKINGRMRPFVFSFTGAAAIEGLKGWGSKEGLTERRALGEEERRIEIQED</sequence>
<protein>
    <submittedName>
        <fullName evidence="1">Uncharacterized protein</fullName>
    </submittedName>
</protein>
<name>A0A540LKR9_MALBA</name>
<gene>
    <name evidence="1" type="ORF">C1H46_027351</name>
</gene>
<evidence type="ECO:0000313" key="2">
    <source>
        <dbReference type="Proteomes" id="UP000315295"/>
    </source>
</evidence>
<comment type="caution">
    <text evidence="1">The sequence shown here is derived from an EMBL/GenBank/DDBJ whole genome shotgun (WGS) entry which is preliminary data.</text>
</comment>